<evidence type="ECO:0000256" key="3">
    <source>
        <dbReference type="ARBA" id="ARBA00022691"/>
    </source>
</evidence>
<reference evidence="5" key="2">
    <citation type="journal article" date="2019" name="Genome Biol. Evol.">
        <title>Day and night: Metabolic profiles and evolutionary relationships of six axenic non-marine cyanobacteria.</title>
        <authorList>
            <person name="Will S.E."/>
            <person name="Henke P."/>
            <person name="Boedeker C."/>
            <person name="Huang S."/>
            <person name="Brinkmann H."/>
            <person name="Rohde M."/>
            <person name="Jarek M."/>
            <person name="Friedl T."/>
            <person name="Seufert S."/>
            <person name="Schumacher M."/>
            <person name="Overmann J."/>
            <person name="Neumann-Schaal M."/>
            <person name="Petersen J."/>
        </authorList>
    </citation>
    <scope>NUCLEOTIDE SEQUENCE [LARGE SCALE GENOMIC DNA]</scope>
    <source>
        <strain evidence="5">PCC 7102</strain>
    </source>
</reference>
<evidence type="ECO:0000256" key="1">
    <source>
        <dbReference type="ARBA" id="ARBA00022603"/>
    </source>
</evidence>
<evidence type="ECO:0000259" key="4">
    <source>
        <dbReference type="Pfam" id="PF13847"/>
    </source>
</evidence>
<proteinExistence type="predicted"/>
<organism evidence="5 6">
    <name type="scientific">Dulcicalothrix desertica PCC 7102</name>
    <dbReference type="NCBI Taxonomy" id="232991"/>
    <lineage>
        <taxon>Bacteria</taxon>
        <taxon>Bacillati</taxon>
        <taxon>Cyanobacteriota</taxon>
        <taxon>Cyanophyceae</taxon>
        <taxon>Nostocales</taxon>
        <taxon>Calotrichaceae</taxon>
        <taxon>Dulcicalothrix</taxon>
    </lineage>
</organism>
<dbReference type="PROSITE" id="PS51257">
    <property type="entry name" value="PROKAR_LIPOPROTEIN"/>
    <property type="match status" value="1"/>
</dbReference>
<dbReference type="InterPro" id="IPR026170">
    <property type="entry name" value="FAM173A/B"/>
</dbReference>
<dbReference type="SUPFAM" id="SSF53335">
    <property type="entry name" value="S-adenosyl-L-methionine-dependent methyltransferases"/>
    <property type="match status" value="1"/>
</dbReference>
<gene>
    <name evidence="5" type="ORF">DSM106972_026500</name>
</gene>
<dbReference type="Pfam" id="PF13847">
    <property type="entry name" value="Methyltransf_31"/>
    <property type="match status" value="1"/>
</dbReference>
<keyword evidence="6" id="KW-1185">Reference proteome</keyword>
<dbReference type="OrthoDB" id="281208at2"/>
<dbReference type="GO" id="GO:0032259">
    <property type="term" value="P:methylation"/>
    <property type="evidence" value="ECO:0007669"/>
    <property type="project" value="UniProtKB-KW"/>
</dbReference>
<keyword evidence="2 5" id="KW-0808">Transferase</keyword>
<dbReference type="PANTHER" id="PTHR13610">
    <property type="entry name" value="METHYLTRANSFERASE DOMAIN-CONTAINING PROTEIN"/>
    <property type="match status" value="1"/>
</dbReference>
<dbReference type="InterPro" id="IPR029063">
    <property type="entry name" value="SAM-dependent_MTases_sf"/>
</dbReference>
<dbReference type="AlphaFoldDB" id="A0A3S1CQ49"/>
<evidence type="ECO:0000313" key="5">
    <source>
        <dbReference type="EMBL" id="RUT06393.1"/>
    </source>
</evidence>
<comment type="caution">
    <text evidence="5">The sequence shown here is derived from an EMBL/GenBank/DDBJ whole genome shotgun (WGS) entry which is preliminary data.</text>
</comment>
<keyword evidence="1 5" id="KW-0489">Methyltransferase</keyword>
<dbReference type="GO" id="GO:0016279">
    <property type="term" value="F:protein-lysine N-methyltransferase activity"/>
    <property type="evidence" value="ECO:0007669"/>
    <property type="project" value="InterPro"/>
</dbReference>
<dbReference type="Gene3D" id="3.40.50.150">
    <property type="entry name" value="Vaccinia Virus protein VP39"/>
    <property type="match status" value="1"/>
</dbReference>
<dbReference type="PANTHER" id="PTHR13610:SF11">
    <property type="entry name" value="METHYLTRANSFERASE DOMAIN-CONTAINING PROTEIN"/>
    <property type="match status" value="1"/>
</dbReference>
<feature type="domain" description="Methyltransferase" evidence="4">
    <location>
        <begin position="81"/>
        <end position="193"/>
    </location>
</feature>
<dbReference type="CDD" id="cd02440">
    <property type="entry name" value="AdoMet_MTases"/>
    <property type="match status" value="1"/>
</dbReference>
<protein>
    <submittedName>
        <fullName evidence="5">RNA methyltransferase</fullName>
    </submittedName>
</protein>
<accession>A0A3S1CQ49</accession>
<reference evidence="5" key="1">
    <citation type="submission" date="2018-12" db="EMBL/GenBank/DDBJ databases">
        <authorList>
            <person name="Will S."/>
            <person name="Neumann-Schaal M."/>
            <person name="Henke P."/>
        </authorList>
    </citation>
    <scope>NUCLEOTIDE SEQUENCE</scope>
    <source>
        <strain evidence="5">PCC 7102</strain>
    </source>
</reference>
<sequence length="211" mass="23327">MKMQHQRLLILFLVGVCITITGCGGQEYIVKSKESVENEQTQTPGVTVPPAKEVRADVPYVLTPQPVVDTMLSLAKVNQNDVLYDLGSGDGRIVITAAQKFGARGTGIEIDPQLIKQANANAQSAGVTDKVKFVQQDLFNTDFSNASVVTLYLLPDVNTKLRTKLLSQLKPGTRIVSHDFDMGEWKPDKVVKVQGNDRQHTVYYWTVPKKL</sequence>
<evidence type="ECO:0000313" key="6">
    <source>
        <dbReference type="Proteomes" id="UP000271624"/>
    </source>
</evidence>
<dbReference type="InterPro" id="IPR025714">
    <property type="entry name" value="Methyltranfer_dom"/>
</dbReference>
<name>A0A3S1CQ49_9CYAN</name>
<dbReference type="Proteomes" id="UP000271624">
    <property type="component" value="Unassembled WGS sequence"/>
</dbReference>
<dbReference type="EMBL" id="RSCL01000006">
    <property type="protein sequence ID" value="RUT06393.1"/>
    <property type="molecule type" value="Genomic_DNA"/>
</dbReference>
<keyword evidence="3" id="KW-0949">S-adenosyl-L-methionine</keyword>
<evidence type="ECO:0000256" key="2">
    <source>
        <dbReference type="ARBA" id="ARBA00022679"/>
    </source>
</evidence>